<evidence type="ECO:0000259" key="2">
    <source>
        <dbReference type="Pfam" id="PF20155"/>
    </source>
</evidence>
<dbReference type="RefSeq" id="WP_176140784.1">
    <property type="nucleotide sequence ID" value="NZ_BMCL01000002.1"/>
</dbReference>
<dbReference type="InterPro" id="IPR013491">
    <property type="entry name" value="Tape_meas_N"/>
</dbReference>
<evidence type="ECO:0000256" key="1">
    <source>
        <dbReference type="SAM" id="Coils"/>
    </source>
</evidence>
<dbReference type="Pfam" id="PF20155">
    <property type="entry name" value="TMP_3"/>
    <property type="match status" value="1"/>
</dbReference>
<proteinExistence type="predicted"/>
<name>A0A1T5K0R8_9GAMM</name>
<protein>
    <submittedName>
        <fullName evidence="3">Tape measure domain-containing protein</fullName>
    </submittedName>
</protein>
<dbReference type="Proteomes" id="UP000190341">
    <property type="component" value="Unassembled WGS sequence"/>
</dbReference>
<feature type="coiled-coil region" evidence="1">
    <location>
        <begin position="503"/>
        <end position="571"/>
    </location>
</feature>
<dbReference type="EMBL" id="FUZV01000001">
    <property type="protein sequence ID" value="SKC57088.1"/>
    <property type="molecule type" value="Genomic_DNA"/>
</dbReference>
<dbReference type="AlphaFoldDB" id="A0A1T5K0R8"/>
<reference evidence="3 4" key="1">
    <citation type="submission" date="2017-02" db="EMBL/GenBank/DDBJ databases">
        <authorList>
            <person name="Peterson S.W."/>
        </authorList>
    </citation>
    <scope>NUCLEOTIDE SEQUENCE [LARGE SCALE GENOMIC DNA]</scope>
    <source>
        <strain evidence="3 4">P15</strain>
    </source>
</reference>
<evidence type="ECO:0000313" key="3">
    <source>
        <dbReference type="EMBL" id="SKC57088.1"/>
    </source>
</evidence>
<dbReference type="NCBIfam" id="TIGR02675">
    <property type="entry name" value="tape_meas_nterm"/>
    <property type="match status" value="1"/>
</dbReference>
<dbReference type="STRING" id="428993.SAMN06296058_1245"/>
<feature type="domain" description="Tape measure protein N-terminal" evidence="2">
    <location>
        <begin position="76"/>
        <end position="261"/>
    </location>
</feature>
<gene>
    <name evidence="3" type="ORF">SAMN06296058_1245</name>
</gene>
<sequence>MSTNGSANLRVRVSADLADIKQGLALLRGEFAKVKKDAAQAAPNDNRWATGLRNIRNQLAGVVSAYAALRGVRVYSELADQAANLAARLKLATRNQEEFEGAYRGTFDIAQRTAAEWDSVVGLYSRLSQSTTLGQREILGLTETISQAFQVSGAGPQDTANGIRQLTQAIAGGTLRAEEFNSIIETSPRIVQALADHFGIAFGKVRSLVNDGKVSTQDLINALDRAGDSIADEFGKLPLTVSRAIQQVRNALIGLVGGTDEATGASKGLAKAISDLATTLQSPGVREGFSAFVQGVSNAISVLLRLGSTAASVSKFVGEEFAARFGGPALEDTIRIEERLQRLRKTMDVVRKANSDTAWNLVRKGDSLLSASELTPGDLFSKRETVLRRLQGEIDKENAKLRTGASLRGRSVAAEEATAQATEKTTAAVAAGGAKVKQIAESNALLQDELRRSLAEVERLYAEHQIGIEEYFRRRKGVQEQAIDAQIQQTRNELAVATDLGSRRNLEEQIIVLQRDRAEAGETAAREQAEAEKDLARHVESVRSRLAALNGDAAEARRKQLEDEFRDQKALLLANGNTEAVAEIDLYINTEVAKAQLEQFREEASKILGNLQGGESSISSQMEAGALGMGEGERRLLDLRKQSLGQLRSLRDAVTDFYAKTKDPSVLAFLTQLDGNIADVGSSMQNFRQDIEDIGSSAFVSAIDDLIEGTKSFKDAFQDMVRSFAAGVAKMIAQELALRAIRSALSAFGSGAGGGGASVPAAHRGGIVGALQMARHNINPLVFGQAPHYHGGGVAGLTGLANDEVAAVLRRGETVRTEQQEAALSARLDSAQGGRPGLVTTPIVAIGESAIADAMSSAAGTNVILTVVKENWEGLSRGAQ</sequence>
<evidence type="ECO:0000313" key="4">
    <source>
        <dbReference type="Proteomes" id="UP000190341"/>
    </source>
</evidence>
<keyword evidence="4" id="KW-1185">Reference proteome</keyword>
<accession>A0A1T5K0R8</accession>
<keyword evidence="1" id="KW-0175">Coiled coil</keyword>
<organism evidence="3 4">
    <name type="scientific">Pseudoxanthomonas indica</name>
    <dbReference type="NCBI Taxonomy" id="428993"/>
    <lineage>
        <taxon>Bacteria</taxon>
        <taxon>Pseudomonadati</taxon>
        <taxon>Pseudomonadota</taxon>
        <taxon>Gammaproteobacteria</taxon>
        <taxon>Lysobacterales</taxon>
        <taxon>Lysobacteraceae</taxon>
        <taxon>Pseudoxanthomonas</taxon>
    </lineage>
</organism>